<keyword evidence="3" id="KW-0808">Transferase</keyword>
<evidence type="ECO:0000256" key="10">
    <source>
        <dbReference type="PROSITE-ProRule" id="PRU10141"/>
    </source>
</evidence>
<comment type="caution">
    <text evidence="14">The sequence shown here is derived from an EMBL/GenBank/DDBJ whole genome shotgun (WGS) entry which is preliminary data.</text>
</comment>
<dbReference type="OrthoDB" id="6284126at2759"/>
<dbReference type="Gene3D" id="1.10.510.10">
    <property type="entry name" value="Transferase(Phosphotransferase) domain 1"/>
    <property type="match status" value="1"/>
</dbReference>
<dbReference type="InterPro" id="IPR011009">
    <property type="entry name" value="Kinase-like_dom_sf"/>
</dbReference>
<accession>A0A250XCA3</accession>
<feature type="binding site" evidence="10">
    <location>
        <position position="53"/>
    </location>
    <ligand>
        <name>ATP</name>
        <dbReference type="ChEBI" id="CHEBI:30616"/>
    </ligand>
</feature>
<keyword evidence="15" id="KW-1185">Reference proteome</keyword>
<keyword evidence="2 11" id="KW-0723">Serine/threonine-protein kinase</keyword>
<feature type="domain" description="Protein kinase" evidence="13">
    <location>
        <begin position="18"/>
        <end position="363"/>
    </location>
</feature>
<gene>
    <name evidence="14" type="ORF">CEUSTIGMA_g8162.t1</name>
</gene>
<dbReference type="InterPro" id="IPR008271">
    <property type="entry name" value="Ser/Thr_kinase_AS"/>
</dbReference>
<dbReference type="InterPro" id="IPR000719">
    <property type="entry name" value="Prot_kinase_dom"/>
</dbReference>
<dbReference type="GO" id="GO:0004693">
    <property type="term" value="F:cyclin-dependent protein serine/threonine kinase activity"/>
    <property type="evidence" value="ECO:0007669"/>
    <property type="project" value="UniProtKB-EC"/>
</dbReference>
<dbReference type="PANTHER" id="PTHR24056:SF495">
    <property type="entry name" value="CYCLIN-DEPENDENT KINASE 8-RELATED"/>
    <property type="match status" value="1"/>
</dbReference>
<evidence type="ECO:0000256" key="2">
    <source>
        <dbReference type="ARBA" id="ARBA00022527"/>
    </source>
</evidence>
<evidence type="ECO:0000259" key="13">
    <source>
        <dbReference type="PROSITE" id="PS50011"/>
    </source>
</evidence>
<feature type="region of interest" description="Disordered" evidence="12">
    <location>
        <begin position="427"/>
        <end position="465"/>
    </location>
</feature>
<dbReference type="GO" id="GO:0016592">
    <property type="term" value="C:mediator complex"/>
    <property type="evidence" value="ECO:0007669"/>
    <property type="project" value="TreeGrafter"/>
</dbReference>
<dbReference type="PANTHER" id="PTHR24056">
    <property type="entry name" value="CELL DIVISION PROTEIN KINASE"/>
    <property type="match status" value="1"/>
</dbReference>
<dbReference type="PROSITE" id="PS00107">
    <property type="entry name" value="PROTEIN_KINASE_ATP"/>
    <property type="match status" value="1"/>
</dbReference>
<organism evidence="14 15">
    <name type="scientific">Chlamydomonas eustigma</name>
    <dbReference type="NCBI Taxonomy" id="1157962"/>
    <lineage>
        <taxon>Eukaryota</taxon>
        <taxon>Viridiplantae</taxon>
        <taxon>Chlorophyta</taxon>
        <taxon>core chlorophytes</taxon>
        <taxon>Chlorophyceae</taxon>
        <taxon>CS clade</taxon>
        <taxon>Chlamydomonadales</taxon>
        <taxon>Chlamydomonadaceae</taxon>
        <taxon>Chlamydomonas</taxon>
    </lineage>
</organism>
<protein>
    <recommendedName>
        <fullName evidence="13">Protein kinase domain-containing protein</fullName>
    </recommendedName>
</protein>
<dbReference type="Proteomes" id="UP000232323">
    <property type="component" value="Unassembled WGS sequence"/>
</dbReference>
<dbReference type="GO" id="GO:0005524">
    <property type="term" value="F:ATP binding"/>
    <property type="evidence" value="ECO:0007669"/>
    <property type="project" value="UniProtKB-UniRule"/>
</dbReference>
<evidence type="ECO:0000256" key="1">
    <source>
        <dbReference type="ARBA" id="ARBA00006485"/>
    </source>
</evidence>
<dbReference type="EMBL" id="BEGY01000056">
    <property type="protein sequence ID" value="GAX80727.1"/>
    <property type="molecule type" value="Genomic_DNA"/>
</dbReference>
<evidence type="ECO:0000256" key="11">
    <source>
        <dbReference type="RuleBase" id="RU000304"/>
    </source>
</evidence>
<reference evidence="14 15" key="1">
    <citation type="submission" date="2017-08" db="EMBL/GenBank/DDBJ databases">
        <title>Acidophilic green algal genome provides insights into adaptation to an acidic environment.</title>
        <authorList>
            <person name="Hirooka S."/>
            <person name="Hirose Y."/>
            <person name="Kanesaki Y."/>
            <person name="Higuchi S."/>
            <person name="Fujiwara T."/>
            <person name="Onuma R."/>
            <person name="Era A."/>
            <person name="Ohbayashi R."/>
            <person name="Uzuka A."/>
            <person name="Nozaki H."/>
            <person name="Yoshikawa H."/>
            <person name="Miyagishima S.Y."/>
        </authorList>
    </citation>
    <scope>NUCLEOTIDE SEQUENCE [LARGE SCALE GENOMIC DNA]</scope>
    <source>
        <strain evidence="14 15">NIES-2499</strain>
    </source>
</reference>
<dbReference type="PROSITE" id="PS00108">
    <property type="entry name" value="PROTEIN_KINASE_ST"/>
    <property type="match status" value="1"/>
</dbReference>
<dbReference type="STRING" id="1157962.A0A250XCA3"/>
<dbReference type="InterPro" id="IPR017441">
    <property type="entry name" value="Protein_kinase_ATP_BS"/>
</dbReference>
<evidence type="ECO:0000256" key="12">
    <source>
        <dbReference type="SAM" id="MobiDB-lite"/>
    </source>
</evidence>
<keyword evidence="4 10" id="KW-0547">Nucleotide-binding</keyword>
<dbReference type="GO" id="GO:0008353">
    <property type="term" value="F:RNA polymerase II CTD heptapeptide repeat kinase activity"/>
    <property type="evidence" value="ECO:0007669"/>
    <property type="project" value="UniProtKB-EC"/>
</dbReference>
<dbReference type="AlphaFoldDB" id="A0A250XCA3"/>
<evidence type="ECO:0000313" key="15">
    <source>
        <dbReference type="Proteomes" id="UP000232323"/>
    </source>
</evidence>
<dbReference type="Pfam" id="PF00069">
    <property type="entry name" value="Pkinase"/>
    <property type="match status" value="1"/>
</dbReference>
<evidence type="ECO:0000256" key="9">
    <source>
        <dbReference type="ARBA" id="ARBA00049280"/>
    </source>
</evidence>
<dbReference type="Gene3D" id="3.30.200.20">
    <property type="entry name" value="Phosphorylase Kinase, domain 1"/>
    <property type="match status" value="1"/>
</dbReference>
<dbReference type="PROSITE" id="PS50011">
    <property type="entry name" value="PROTEIN_KINASE_DOM"/>
    <property type="match status" value="1"/>
</dbReference>
<keyword evidence="5" id="KW-0418">Kinase</keyword>
<evidence type="ECO:0000256" key="4">
    <source>
        <dbReference type="ARBA" id="ARBA00022741"/>
    </source>
</evidence>
<dbReference type="SMART" id="SM00220">
    <property type="entry name" value="S_TKc"/>
    <property type="match status" value="1"/>
</dbReference>
<evidence type="ECO:0000256" key="7">
    <source>
        <dbReference type="ARBA" id="ARBA00047811"/>
    </source>
</evidence>
<evidence type="ECO:0000256" key="5">
    <source>
        <dbReference type="ARBA" id="ARBA00022777"/>
    </source>
</evidence>
<proteinExistence type="inferred from homology"/>
<sequence length="465" mass="52520">MKQSVPILRTNYKFPPKFEKGEKVGEGTYGLVYLATAKSSVGTKDSKKRYALKHFKEGREGEGISPTAIREIMLLRELQHDNLVHLDSVHINRAESSLWLAFDYAEHDLFEMIRFHRECRDLRSQNPTGLMPHHVIKSVMWQLLNGLSYMHQNWVIHRDLKPSNVLVMGEDAGPDQVGRVKIADFGLARIFQAPLRPLCDNGVVVTIWYRSPELLLGSKHYTRAVDVWAAGCIFAELCMLQPLFKGQEKKSPGNLFQNDQLEKIFHVLGQPTVRQWPDLDHMHHWHDNTDNIRLKRDSYPAQSQLTQVVLESMMRNAPSWYSGGRLPPECQLPNEAFHLLSRMLEYNPNTRITAEEALQHPYFTSCDPRPSPNVFAHAGINTPQPVRYFKRTAPDESQGPQQTRHVHNAAAAAPNFAQRALRDGATASSSVALAPGMRPSSGFTAGTSGRKRKAGAGEHMPPGFR</sequence>
<dbReference type="FunFam" id="1.10.510.10:FF:000785">
    <property type="entry name" value="CMGC/CDK/CDK8 protein kinase"/>
    <property type="match status" value="1"/>
</dbReference>
<evidence type="ECO:0000256" key="3">
    <source>
        <dbReference type="ARBA" id="ARBA00022679"/>
    </source>
</evidence>
<name>A0A250XCA3_9CHLO</name>
<comment type="catalytic activity">
    <reaction evidence="7">
        <text>L-threonyl-[protein] + ATP = O-phospho-L-threonyl-[protein] + ADP + H(+)</text>
        <dbReference type="Rhea" id="RHEA:46608"/>
        <dbReference type="Rhea" id="RHEA-COMP:11060"/>
        <dbReference type="Rhea" id="RHEA-COMP:11605"/>
        <dbReference type="ChEBI" id="CHEBI:15378"/>
        <dbReference type="ChEBI" id="CHEBI:30013"/>
        <dbReference type="ChEBI" id="CHEBI:30616"/>
        <dbReference type="ChEBI" id="CHEBI:61977"/>
        <dbReference type="ChEBI" id="CHEBI:456216"/>
        <dbReference type="EC" id="2.7.11.22"/>
    </reaction>
</comment>
<keyword evidence="6 10" id="KW-0067">ATP-binding</keyword>
<comment type="similarity">
    <text evidence="1">Belongs to the protein kinase superfamily. CMGC Ser/Thr protein kinase family. CDC2/CDKX subfamily.</text>
</comment>
<evidence type="ECO:0000256" key="6">
    <source>
        <dbReference type="ARBA" id="ARBA00022840"/>
    </source>
</evidence>
<evidence type="ECO:0000313" key="14">
    <source>
        <dbReference type="EMBL" id="GAX80727.1"/>
    </source>
</evidence>
<evidence type="ECO:0000256" key="8">
    <source>
        <dbReference type="ARBA" id="ARBA00048367"/>
    </source>
</evidence>
<dbReference type="InterPro" id="IPR050108">
    <property type="entry name" value="CDK"/>
</dbReference>
<comment type="catalytic activity">
    <reaction evidence="9">
        <text>[DNA-directed RNA polymerase] + ATP = phospho-[DNA-directed RNA polymerase] + ADP + H(+)</text>
        <dbReference type="Rhea" id="RHEA:10216"/>
        <dbReference type="Rhea" id="RHEA-COMP:11321"/>
        <dbReference type="Rhea" id="RHEA-COMP:11322"/>
        <dbReference type="ChEBI" id="CHEBI:15378"/>
        <dbReference type="ChEBI" id="CHEBI:30616"/>
        <dbReference type="ChEBI" id="CHEBI:43176"/>
        <dbReference type="ChEBI" id="CHEBI:68546"/>
        <dbReference type="ChEBI" id="CHEBI:456216"/>
        <dbReference type="EC" id="2.7.11.23"/>
    </reaction>
</comment>
<dbReference type="SUPFAM" id="SSF56112">
    <property type="entry name" value="Protein kinase-like (PK-like)"/>
    <property type="match status" value="1"/>
</dbReference>
<comment type="catalytic activity">
    <reaction evidence="8">
        <text>L-seryl-[protein] + ATP = O-phospho-L-seryl-[protein] + ADP + H(+)</text>
        <dbReference type="Rhea" id="RHEA:17989"/>
        <dbReference type="Rhea" id="RHEA-COMP:9863"/>
        <dbReference type="Rhea" id="RHEA-COMP:11604"/>
        <dbReference type="ChEBI" id="CHEBI:15378"/>
        <dbReference type="ChEBI" id="CHEBI:29999"/>
        <dbReference type="ChEBI" id="CHEBI:30616"/>
        <dbReference type="ChEBI" id="CHEBI:83421"/>
        <dbReference type="ChEBI" id="CHEBI:456216"/>
        <dbReference type="EC" id="2.7.11.22"/>
    </reaction>
</comment>